<dbReference type="PANTHER" id="PTHR13296:SF0">
    <property type="entry name" value="PRE-MRNA-SPLICING FACTOR SPF27"/>
    <property type="match status" value="1"/>
</dbReference>
<accession>A0A9W5TE70</accession>
<protein>
    <submittedName>
        <fullName evidence="8">Pre-mRNA-splicing factor SPF27 related</fullName>
    </submittedName>
</protein>
<dbReference type="InterPro" id="IPR008409">
    <property type="entry name" value="SPF27"/>
</dbReference>
<organism evidence="8 9">
    <name type="scientific">Babesia ovis</name>
    <dbReference type="NCBI Taxonomy" id="5869"/>
    <lineage>
        <taxon>Eukaryota</taxon>
        <taxon>Sar</taxon>
        <taxon>Alveolata</taxon>
        <taxon>Apicomplexa</taxon>
        <taxon>Aconoidasida</taxon>
        <taxon>Piroplasmida</taxon>
        <taxon>Babesiidae</taxon>
        <taxon>Babesia</taxon>
    </lineage>
</organism>
<dbReference type="EMBL" id="BLIY01000017">
    <property type="protein sequence ID" value="GFE55037.1"/>
    <property type="molecule type" value="Genomic_DNA"/>
</dbReference>
<dbReference type="Proteomes" id="UP001057455">
    <property type="component" value="Unassembled WGS sequence"/>
</dbReference>
<evidence type="ECO:0000256" key="1">
    <source>
        <dbReference type="ARBA" id="ARBA00004123"/>
    </source>
</evidence>
<sequence length="225" mass="26053">MDSSGASSADADFPLYRRNRHHDLVDSLSFVDAVPVELEARIRELISDEKRAILEEFGGDEEALLQRYIQPIGSVPDLTTSGHMYHLEVERKARGEPLQGLNLDKYTGYDHVNDINERLDHIRVLSEYAHGAQMNLELMDRYKEAAWLRHLEDLSSMQSSMIREKSRLESAIEQLNKDRKVSNIEWAGRLRTLTQEYDDYQNRNRQLLLAIERLQNNRQDSGATL</sequence>
<dbReference type="GO" id="GO:0006397">
    <property type="term" value="P:mRNA processing"/>
    <property type="evidence" value="ECO:0007669"/>
    <property type="project" value="UniProtKB-KW"/>
</dbReference>
<evidence type="ECO:0000313" key="8">
    <source>
        <dbReference type="EMBL" id="GFE55037.1"/>
    </source>
</evidence>
<dbReference type="OrthoDB" id="205794at2759"/>
<proteinExistence type="inferred from homology"/>
<dbReference type="PANTHER" id="PTHR13296">
    <property type="entry name" value="BCAS2 PROTEIN"/>
    <property type="match status" value="1"/>
</dbReference>
<keyword evidence="6" id="KW-0539">Nucleus</keyword>
<keyword evidence="9" id="KW-1185">Reference proteome</keyword>
<keyword evidence="3" id="KW-0507">mRNA processing</keyword>
<keyword evidence="5" id="KW-0508">mRNA splicing</keyword>
<dbReference type="GO" id="GO:0008380">
    <property type="term" value="P:RNA splicing"/>
    <property type="evidence" value="ECO:0007669"/>
    <property type="project" value="UniProtKB-KW"/>
</dbReference>
<comment type="similarity">
    <text evidence="2">Belongs to the SPF27 family.</text>
</comment>
<dbReference type="GO" id="GO:0071011">
    <property type="term" value="C:precatalytic spliceosome"/>
    <property type="evidence" value="ECO:0007669"/>
    <property type="project" value="TreeGrafter"/>
</dbReference>
<evidence type="ECO:0000256" key="5">
    <source>
        <dbReference type="ARBA" id="ARBA00023187"/>
    </source>
</evidence>
<name>A0A9W5TE70_BABOV</name>
<evidence type="ECO:0000256" key="3">
    <source>
        <dbReference type="ARBA" id="ARBA00022664"/>
    </source>
</evidence>
<comment type="caution">
    <text evidence="8">The sequence shown here is derived from an EMBL/GenBank/DDBJ whole genome shotgun (WGS) entry which is preliminary data.</text>
</comment>
<feature type="coiled-coil region" evidence="7">
    <location>
        <begin position="158"/>
        <end position="217"/>
    </location>
</feature>
<reference evidence="8" key="1">
    <citation type="submission" date="2019-12" db="EMBL/GenBank/DDBJ databases">
        <title>Genome sequence of Babesia ovis.</title>
        <authorList>
            <person name="Yamagishi J."/>
            <person name="Sevinc F."/>
            <person name="Xuan X."/>
        </authorList>
    </citation>
    <scope>NUCLEOTIDE SEQUENCE</scope>
    <source>
        <strain evidence="8">Selcuk</strain>
    </source>
</reference>
<dbReference type="AlphaFoldDB" id="A0A9W5TE70"/>
<keyword evidence="7" id="KW-0175">Coiled coil</keyword>
<evidence type="ECO:0000256" key="7">
    <source>
        <dbReference type="SAM" id="Coils"/>
    </source>
</evidence>
<keyword evidence="4" id="KW-0747">Spliceosome</keyword>
<evidence type="ECO:0000256" key="6">
    <source>
        <dbReference type="ARBA" id="ARBA00023242"/>
    </source>
</evidence>
<evidence type="ECO:0000256" key="4">
    <source>
        <dbReference type="ARBA" id="ARBA00022728"/>
    </source>
</evidence>
<comment type="subcellular location">
    <subcellularLocation>
        <location evidence="1">Nucleus</location>
    </subcellularLocation>
</comment>
<dbReference type="GO" id="GO:0000974">
    <property type="term" value="C:Prp19 complex"/>
    <property type="evidence" value="ECO:0007669"/>
    <property type="project" value="TreeGrafter"/>
</dbReference>
<evidence type="ECO:0000256" key="2">
    <source>
        <dbReference type="ARBA" id="ARBA00010788"/>
    </source>
</evidence>
<dbReference type="Pfam" id="PF05700">
    <property type="entry name" value="BCAS2"/>
    <property type="match status" value="1"/>
</dbReference>
<gene>
    <name evidence="8" type="ORF">BaOVIS_024410</name>
</gene>
<dbReference type="GO" id="GO:0071013">
    <property type="term" value="C:catalytic step 2 spliceosome"/>
    <property type="evidence" value="ECO:0007669"/>
    <property type="project" value="TreeGrafter"/>
</dbReference>
<evidence type="ECO:0000313" key="9">
    <source>
        <dbReference type="Proteomes" id="UP001057455"/>
    </source>
</evidence>